<protein>
    <recommendedName>
        <fullName evidence="1">Domain of unknown function with conserved HDNR motif domain-containing protein</fullName>
    </recommendedName>
</protein>
<dbReference type="InParanoid" id="A0A7N4NX77"/>
<dbReference type="InterPro" id="IPR029369">
    <property type="entry name" value="HDNR"/>
</dbReference>
<evidence type="ECO:0000313" key="2">
    <source>
        <dbReference type="Ensembl" id="ENSSHAP00000029168.1"/>
    </source>
</evidence>
<dbReference type="Pfam" id="PF15115">
    <property type="entry name" value="HDNR"/>
    <property type="match status" value="1"/>
</dbReference>
<dbReference type="GeneTree" id="ENSGT01020000233442"/>
<dbReference type="Ensembl" id="ENSSHAT00000053079.1">
    <property type="protein sequence ID" value="ENSSHAP00000029168.1"/>
    <property type="gene ID" value="ENSSHAG00000027978.1"/>
</dbReference>
<evidence type="ECO:0000313" key="3">
    <source>
        <dbReference type="Proteomes" id="UP000007648"/>
    </source>
</evidence>
<reference evidence="2 3" key="1">
    <citation type="journal article" date="2011" name="Proc. Natl. Acad. Sci. U.S.A.">
        <title>Genetic diversity and population structure of the endangered marsupial Sarcophilus harrisii (Tasmanian devil).</title>
        <authorList>
            <person name="Miller W."/>
            <person name="Hayes V.M."/>
            <person name="Ratan A."/>
            <person name="Petersen D.C."/>
            <person name="Wittekindt N.E."/>
            <person name="Miller J."/>
            <person name="Walenz B."/>
            <person name="Knight J."/>
            <person name="Qi J."/>
            <person name="Zhao F."/>
            <person name="Wang Q."/>
            <person name="Bedoya-Reina O.C."/>
            <person name="Katiyar N."/>
            <person name="Tomsho L.P."/>
            <person name="Kasson L.M."/>
            <person name="Hardie R.A."/>
            <person name="Woodbridge P."/>
            <person name="Tindall E.A."/>
            <person name="Bertelsen M.F."/>
            <person name="Dixon D."/>
            <person name="Pyecroft S."/>
            <person name="Helgen K.M."/>
            <person name="Lesk A.M."/>
            <person name="Pringle T.H."/>
            <person name="Patterson N."/>
            <person name="Zhang Y."/>
            <person name="Kreiss A."/>
            <person name="Woods G.M."/>
            <person name="Jones M.E."/>
            <person name="Schuster S.C."/>
        </authorList>
    </citation>
    <scope>NUCLEOTIDE SEQUENCE [LARGE SCALE GENOMIC DNA]</scope>
</reference>
<dbReference type="PANTHER" id="PTHR35440">
    <property type="entry name" value="TESTIS-EXPRESSED PROTEIN 36"/>
    <property type="match status" value="1"/>
</dbReference>
<name>A0A7N4NX77_SARHA</name>
<dbReference type="PANTHER" id="PTHR35440:SF1">
    <property type="entry name" value="TESTIS-EXPRESSED PROTEIN 36"/>
    <property type="match status" value="1"/>
</dbReference>
<accession>A0A7N4NX77</accession>
<feature type="domain" description="Domain of unknown function with conserved HDNR motif" evidence="1">
    <location>
        <begin position="14"/>
        <end position="83"/>
    </location>
</feature>
<proteinExistence type="predicted"/>
<sequence length="178" mass="19835">MGTSLADEEVRLDFPHLGLIEKTPESTTATMLKQPYLPESRRKVEDLLPFRYQFRQKQANKSNYPFSMHDNRHGLEFCGHGLDEVSIENLLSRNAEPLFPKGIPAKKQGEFEMKIAPKAWATVALKMCTSSLVSSHLAKTAIPGAVLRSSHGLQDAATRFCQNVGPRSISHTAHCLSF</sequence>
<keyword evidence="3" id="KW-1185">Reference proteome</keyword>
<dbReference type="AlphaFoldDB" id="A0A7N4NX77"/>
<evidence type="ECO:0000259" key="1">
    <source>
        <dbReference type="Pfam" id="PF15115"/>
    </source>
</evidence>
<dbReference type="Proteomes" id="UP000007648">
    <property type="component" value="Unassembled WGS sequence"/>
</dbReference>
<reference evidence="2" key="3">
    <citation type="submission" date="2025-09" db="UniProtKB">
        <authorList>
            <consortium name="Ensembl"/>
        </authorList>
    </citation>
    <scope>IDENTIFICATION</scope>
</reference>
<reference evidence="2" key="2">
    <citation type="submission" date="2025-08" db="UniProtKB">
        <authorList>
            <consortium name="Ensembl"/>
        </authorList>
    </citation>
    <scope>IDENTIFICATION</scope>
</reference>
<organism evidence="2 3">
    <name type="scientific">Sarcophilus harrisii</name>
    <name type="common">Tasmanian devil</name>
    <name type="synonym">Sarcophilus laniarius</name>
    <dbReference type="NCBI Taxonomy" id="9305"/>
    <lineage>
        <taxon>Eukaryota</taxon>
        <taxon>Metazoa</taxon>
        <taxon>Chordata</taxon>
        <taxon>Craniata</taxon>
        <taxon>Vertebrata</taxon>
        <taxon>Euteleostomi</taxon>
        <taxon>Mammalia</taxon>
        <taxon>Metatheria</taxon>
        <taxon>Dasyuromorphia</taxon>
        <taxon>Dasyuridae</taxon>
        <taxon>Sarcophilus</taxon>
    </lineage>
</organism>